<name>A0AAQ1UHD5_9BACT</name>
<comment type="caution">
    <text evidence="1">The sequence shown here is derived from an EMBL/GenBank/DDBJ whole genome shotgun (WGS) entry which is preliminary data.</text>
</comment>
<organism evidence="1 2">
    <name type="scientific">Segatella buccae</name>
    <dbReference type="NCBI Taxonomy" id="28126"/>
    <lineage>
        <taxon>Bacteria</taxon>
        <taxon>Pseudomonadati</taxon>
        <taxon>Bacteroidota</taxon>
        <taxon>Bacteroidia</taxon>
        <taxon>Bacteroidales</taxon>
        <taxon>Prevotellaceae</taxon>
        <taxon>Segatella</taxon>
    </lineage>
</organism>
<proteinExistence type="predicted"/>
<dbReference type="RefSeq" id="WP_181792898.1">
    <property type="nucleotide sequence ID" value="NZ_CALLWX010000008.1"/>
</dbReference>
<dbReference type="EMBL" id="UGTJ01000001">
    <property type="protein sequence ID" value="SUB80103.1"/>
    <property type="molecule type" value="Genomic_DNA"/>
</dbReference>
<evidence type="ECO:0000313" key="2">
    <source>
        <dbReference type="Proteomes" id="UP000255283"/>
    </source>
</evidence>
<sequence length="51" mass="6044">MKEPIIRELKKKEQISISGGNWFTKLVGYLLQSQYNGMERNKFHPSVMPYK</sequence>
<reference evidence="1 2" key="1">
    <citation type="submission" date="2018-06" db="EMBL/GenBank/DDBJ databases">
        <authorList>
            <consortium name="Pathogen Informatics"/>
            <person name="Doyle S."/>
        </authorList>
    </citation>
    <scope>NUCLEOTIDE SEQUENCE [LARGE SCALE GENOMIC DNA]</scope>
    <source>
        <strain evidence="1 2">NCTC13063</strain>
    </source>
</reference>
<evidence type="ECO:0000313" key="1">
    <source>
        <dbReference type="EMBL" id="SUB80103.1"/>
    </source>
</evidence>
<protein>
    <submittedName>
        <fullName evidence="1">Uncharacterized protein</fullName>
    </submittedName>
</protein>
<gene>
    <name evidence="1" type="ORF">NCTC13063_01384</name>
</gene>
<dbReference type="Proteomes" id="UP000255283">
    <property type="component" value="Unassembled WGS sequence"/>
</dbReference>
<accession>A0AAQ1UHD5</accession>
<dbReference type="AlphaFoldDB" id="A0AAQ1UHD5"/>